<gene>
    <name evidence="2" type="ORF">LVIROSA_LOCUS5892</name>
</gene>
<feature type="compositionally biased region" description="Polar residues" evidence="1">
    <location>
        <begin position="249"/>
        <end position="259"/>
    </location>
</feature>
<dbReference type="PANTHER" id="PTHR34835:SF90">
    <property type="entry name" value="AMINOTRANSFERASE-LIKE PLANT MOBILE DOMAIN-CONTAINING PROTEIN"/>
    <property type="match status" value="1"/>
</dbReference>
<name>A0AAU9LXB2_9ASTR</name>
<dbReference type="Proteomes" id="UP001157418">
    <property type="component" value="Unassembled WGS sequence"/>
</dbReference>
<evidence type="ECO:0000313" key="3">
    <source>
        <dbReference type="Proteomes" id="UP001157418"/>
    </source>
</evidence>
<comment type="caution">
    <text evidence="2">The sequence shown here is derived from an EMBL/GenBank/DDBJ whole genome shotgun (WGS) entry which is preliminary data.</text>
</comment>
<protein>
    <recommendedName>
        <fullName evidence="4">Ubiquitin-like protease family profile domain-containing protein</fullName>
    </recommendedName>
</protein>
<dbReference type="Gene3D" id="3.40.395.10">
    <property type="entry name" value="Adenoviral Proteinase, Chain A"/>
    <property type="match status" value="1"/>
</dbReference>
<keyword evidence="3" id="KW-1185">Reference proteome</keyword>
<accession>A0AAU9LXB2</accession>
<dbReference type="SUPFAM" id="SSF54001">
    <property type="entry name" value="Cysteine proteinases"/>
    <property type="match status" value="1"/>
</dbReference>
<evidence type="ECO:0000313" key="2">
    <source>
        <dbReference type="EMBL" id="CAH1418289.1"/>
    </source>
</evidence>
<proteinExistence type="predicted"/>
<reference evidence="2 3" key="1">
    <citation type="submission" date="2022-01" db="EMBL/GenBank/DDBJ databases">
        <authorList>
            <person name="Xiong W."/>
            <person name="Schranz E."/>
        </authorList>
    </citation>
    <scope>NUCLEOTIDE SEQUENCE [LARGE SCALE GENOMIC DNA]</scope>
</reference>
<evidence type="ECO:0000256" key="1">
    <source>
        <dbReference type="SAM" id="MobiDB-lite"/>
    </source>
</evidence>
<sequence length="575" mass="67433">MGFGSLLELNIKRIPLKLAHFVVQHYDHQNNSIVLDKKIKITKEKIHKVFGLPNGGRSLFDFHFIDSENETYVTWKSQFTKETMNATGFKEAILKSKRDDDIFKLNFLSLFVNTFTESHSYGTCNIDPVRRVVGVEDISCIDWCAYLNYCLKNTRSLCHQDKKKCYYNGPMLLLMEYKESFDKMFNKVSSRKEDMYGIVSDCISTFPDVNITNELKEKFIKLFSDPIFSSADNQNNENEKKGSHERVESQNGDTGENDISSYKSQYMDKAVNLFDRIDLQNVLLIQVLIRCAQDKNRMEVLFETNTGEIMHRQDFESMRPKHVIHHCVIDSWAVVLNYEEEKSKSKSYRMFFNTKIMSSELLDETKSFDERFLTFETRVDKFLSNFKANVDFNDLKLVVFPIHNGDQMYAVVFNLTYPQVHIIDNIKTKSLEETYGMTPTSLKLYFIRYLEKTTFIVNKIKGLRSTTVKMMKIDWNTKKLTTENGALLMRHMEKYYGEKQGKWNVEMEKGSDVQDVQFVKLCALYFVKIVTHEINNHKERVIKEAIEFGKFHHATRKNMLEEGINRMDELEMGNK</sequence>
<organism evidence="2 3">
    <name type="scientific">Lactuca virosa</name>
    <dbReference type="NCBI Taxonomy" id="75947"/>
    <lineage>
        <taxon>Eukaryota</taxon>
        <taxon>Viridiplantae</taxon>
        <taxon>Streptophyta</taxon>
        <taxon>Embryophyta</taxon>
        <taxon>Tracheophyta</taxon>
        <taxon>Spermatophyta</taxon>
        <taxon>Magnoliopsida</taxon>
        <taxon>eudicotyledons</taxon>
        <taxon>Gunneridae</taxon>
        <taxon>Pentapetalae</taxon>
        <taxon>asterids</taxon>
        <taxon>campanulids</taxon>
        <taxon>Asterales</taxon>
        <taxon>Asteraceae</taxon>
        <taxon>Cichorioideae</taxon>
        <taxon>Cichorieae</taxon>
        <taxon>Lactucinae</taxon>
        <taxon>Lactuca</taxon>
    </lineage>
</organism>
<feature type="compositionally biased region" description="Basic and acidic residues" evidence="1">
    <location>
        <begin position="237"/>
        <end position="248"/>
    </location>
</feature>
<feature type="region of interest" description="Disordered" evidence="1">
    <location>
        <begin position="231"/>
        <end position="259"/>
    </location>
</feature>
<dbReference type="PANTHER" id="PTHR34835">
    <property type="entry name" value="OS07G0283600 PROTEIN-RELATED"/>
    <property type="match status" value="1"/>
</dbReference>
<dbReference type="AlphaFoldDB" id="A0AAU9LXB2"/>
<dbReference type="EMBL" id="CAKMRJ010000113">
    <property type="protein sequence ID" value="CAH1418289.1"/>
    <property type="molecule type" value="Genomic_DNA"/>
</dbReference>
<dbReference type="InterPro" id="IPR038765">
    <property type="entry name" value="Papain-like_cys_pep_sf"/>
</dbReference>
<evidence type="ECO:0008006" key="4">
    <source>
        <dbReference type="Google" id="ProtNLM"/>
    </source>
</evidence>